<accession>A0A419SSL2</accession>
<dbReference type="Proteomes" id="UP000284277">
    <property type="component" value="Unassembled WGS sequence"/>
</dbReference>
<evidence type="ECO:0000256" key="6">
    <source>
        <dbReference type="PIRSR" id="PIRSR600223-1"/>
    </source>
</evidence>
<sequence length="190" mass="21822">MKEEKKEQGIDKAKVNWKKELFEWVKIILMASAIALCLNTFIIANSRIPSGSMEKTIMTGDRVFGSRLAYKFGEDPKRGDVVIFDHQTGPGSAETRLVKRIIGLPGETVDVRENKIYINESQTPLPEPYLPEAMETNEFHFEVPEGRYLMFGDNRNNSADARYWPDPYVPKGKILAKVLIRYYPNIRPIR</sequence>
<dbReference type="GO" id="GO:0005886">
    <property type="term" value="C:plasma membrane"/>
    <property type="evidence" value="ECO:0007669"/>
    <property type="project" value="UniProtKB-SubCell"/>
</dbReference>
<dbReference type="PANTHER" id="PTHR43390:SF1">
    <property type="entry name" value="CHLOROPLAST PROCESSING PEPTIDASE"/>
    <property type="match status" value="1"/>
</dbReference>
<feature type="active site" evidence="6">
    <location>
        <position position="99"/>
    </location>
</feature>
<dbReference type="InterPro" id="IPR019533">
    <property type="entry name" value="Peptidase_S26"/>
</dbReference>
<evidence type="ECO:0000259" key="8">
    <source>
        <dbReference type="Pfam" id="PF10502"/>
    </source>
</evidence>
<dbReference type="EMBL" id="MCIA01000035">
    <property type="protein sequence ID" value="RKD28174.1"/>
    <property type="molecule type" value="Genomic_DNA"/>
</dbReference>
<dbReference type="PRINTS" id="PR00727">
    <property type="entry name" value="LEADERPTASE"/>
</dbReference>
<dbReference type="PANTHER" id="PTHR43390">
    <property type="entry name" value="SIGNAL PEPTIDASE I"/>
    <property type="match status" value="1"/>
</dbReference>
<proteinExistence type="inferred from homology"/>
<evidence type="ECO:0000313" key="9">
    <source>
        <dbReference type="EMBL" id="RKD28174.1"/>
    </source>
</evidence>
<dbReference type="SUPFAM" id="SSF51306">
    <property type="entry name" value="LexA/Signal peptidase"/>
    <property type="match status" value="1"/>
</dbReference>
<evidence type="ECO:0000256" key="5">
    <source>
        <dbReference type="ARBA" id="ARBA00022801"/>
    </source>
</evidence>
<comment type="catalytic activity">
    <reaction evidence="1 7">
        <text>Cleavage of hydrophobic, N-terminal signal or leader sequences from secreted and periplasmic proteins.</text>
        <dbReference type="EC" id="3.4.21.89"/>
    </reaction>
</comment>
<evidence type="ECO:0000256" key="2">
    <source>
        <dbReference type="ARBA" id="ARBA00004401"/>
    </source>
</evidence>
<evidence type="ECO:0000256" key="4">
    <source>
        <dbReference type="ARBA" id="ARBA00013208"/>
    </source>
</evidence>
<evidence type="ECO:0000313" key="10">
    <source>
        <dbReference type="Proteomes" id="UP000284277"/>
    </source>
</evidence>
<keyword evidence="7" id="KW-1133">Transmembrane helix</keyword>
<feature type="domain" description="Peptidase S26" evidence="8">
    <location>
        <begin position="22"/>
        <end position="183"/>
    </location>
</feature>
<dbReference type="CDD" id="cd06530">
    <property type="entry name" value="S26_SPase_I"/>
    <property type="match status" value="1"/>
</dbReference>
<feature type="transmembrane region" description="Helical" evidence="7">
    <location>
        <begin position="21"/>
        <end position="44"/>
    </location>
</feature>
<evidence type="ECO:0000256" key="7">
    <source>
        <dbReference type="RuleBase" id="RU362042"/>
    </source>
</evidence>
<dbReference type="AlphaFoldDB" id="A0A419SSL2"/>
<keyword evidence="7" id="KW-0645">Protease</keyword>
<dbReference type="Gene3D" id="2.10.109.10">
    <property type="entry name" value="Umud Fragment, subunit A"/>
    <property type="match status" value="1"/>
</dbReference>
<dbReference type="NCBIfam" id="TIGR02227">
    <property type="entry name" value="sigpep_I_bact"/>
    <property type="match status" value="1"/>
</dbReference>
<dbReference type="PROSITE" id="PS00760">
    <property type="entry name" value="SPASE_I_2"/>
    <property type="match status" value="1"/>
</dbReference>
<dbReference type="RefSeq" id="WP_120198805.1">
    <property type="nucleotide sequence ID" value="NZ_MCIA01000035.1"/>
</dbReference>
<comment type="subcellular location">
    <subcellularLocation>
        <location evidence="2">Cell membrane</location>
        <topology evidence="2">Single-pass type II membrane protein</topology>
    </subcellularLocation>
    <subcellularLocation>
        <location evidence="7">Membrane</location>
        <topology evidence="7">Single-pass type II membrane protein</topology>
    </subcellularLocation>
</comment>
<dbReference type="Pfam" id="PF10502">
    <property type="entry name" value="Peptidase_S26"/>
    <property type="match status" value="1"/>
</dbReference>
<protein>
    <recommendedName>
        <fullName evidence="4 7">Signal peptidase I</fullName>
        <ecNumber evidence="4 7">3.4.21.89</ecNumber>
    </recommendedName>
</protein>
<feature type="active site" evidence="6">
    <location>
        <position position="52"/>
    </location>
</feature>
<dbReference type="GO" id="GO:0004252">
    <property type="term" value="F:serine-type endopeptidase activity"/>
    <property type="evidence" value="ECO:0007669"/>
    <property type="project" value="InterPro"/>
</dbReference>
<dbReference type="InterPro" id="IPR036286">
    <property type="entry name" value="LexA/Signal_pep-like_sf"/>
</dbReference>
<reference evidence="9 10" key="1">
    <citation type="submission" date="2016-08" db="EMBL/GenBank/DDBJ databases">
        <title>A new outlook on sporulation: Clostridium algidixylanolyticum.</title>
        <authorList>
            <person name="Poppleton D.I."/>
            <person name="Gribaldo S."/>
        </authorList>
    </citation>
    <scope>NUCLEOTIDE SEQUENCE [LARGE SCALE GENOMIC DNA]</scope>
    <source>
        <strain evidence="9 10">SPL73</strain>
    </source>
</reference>
<organism evidence="9 10">
    <name type="scientific">Lacrimispora algidixylanolytica</name>
    <dbReference type="NCBI Taxonomy" id="94868"/>
    <lineage>
        <taxon>Bacteria</taxon>
        <taxon>Bacillati</taxon>
        <taxon>Bacillota</taxon>
        <taxon>Clostridia</taxon>
        <taxon>Lachnospirales</taxon>
        <taxon>Lachnospiraceae</taxon>
        <taxon>Lacrimispora</taxon>
    </lineage>
</organism>
<comment type="similarity">
    <text evidence="3 7">Belongs to the peptidase S26 family.</text>
</comment>
<dbReference type="InterPro" id="IPR000223">
    <property type="entry name" value="Pept_S26A_signal_pept_1"/>
</dbReference>
<keyword evidence="7" id="KW-0472">Membrane</keyword>
<dbReference type="EC" id="3.4.21.89" evidence="4 7"/>
<dbReference type="GO" id="GO:0006465">
    <property type="term" value="P:signal peptide processing"/>
    <property type="evidence" value="ECO:0007669"/>
    <property type="project" value="InterPro"/>
</dbReference>
<name>A0A419SSL2_9FIRM</name>
<dbReference type="GO" id="GO:0009003">
    <property type="term" value="F:signal peptidase activity"/>
    <property type="evidence" value="ECO:0007669"/>
    <property type="project" value="UniProtKB-EC"/>
</dbReference>
<evidence type="ECO:0000256" key="1">
    <source>
        <dbReference type="ARBA" id="ARBA00000677"/>
    </source>
</evidence>
<dbReference type="OrthoDB" id="9802919at2"/>
<keyword evidence="10" id="KW-1185">Reference proteome</keyword>
<dbReference type="InterPro" id="IPR019757">
    <property type="entry name" value="Pept_S26A_signal_pept_1_Lys-AS"/>
</dbReference>
<keyword evidence="7" id="KW-0812">Transmembrane</keyword>
<keyword evidence="5 7" id="KW-0378">Hydrolase</keyword>
<evidence type="ECO:0000256" key="3">
    <source>
        <dbReference type="ARBA" id="ARBA00009370"/>
    </source>
</evidence>
<gene>
    <name evidence="9" type="ORF">BET01_11595</name>
</gene>
<comment type="caution">
    <text evidence="9">The sequence shown here is derived from an EMBL/GenBank/DDBJ whole genome shotgun (WGS) entry which is preliminary data.</text>
</comment>